<reference evidence="3 5" key="2">
    <citation type="submission" date="2024-05" db="EMBL/GenBank/DDBJ databases">
        <authorList>
            <person name="De Oliveira J.P."/>
            <person name="Noriler S.A."/>
            <person name="De Oliveira A.G."/>
            <person name="Sipoli D.S."/>
        </authorList>
    </citation>
    <scope>NUCLEOTIDE SEQUENCE [LARGE SCALE GENOMIC DNA]</scope>
    <source>
        <strain evidence="3 5">LABIM192</strain>
    </source>
</reference>
<dbReference type="Proteomes" id="UP000252038">
    <property type="component" value="Chromosome"/>
</dbReference>
<dbReference type="KEGG" id="chri:DK842_17665"/>
<gene>
    <name evidence="3" type="ORF">ABI908_04685</name>
    <name evidence="2" type="ORF">DK843_00795</name>
</gene>
<sequence length="118" mass="13063">MIMVLMPVLCSLLCWWLLAEPLRQVARALCERGEGASFWSRTFLLLVLATPLLTVLLSAPNEASSSLWLDIREVLKWSLIGVVAQLLVLVRLVWRQVAFNRSSHGKPLPAAAQEGGAQ</sequence>
<evidence type="ECO:0000313" key="2">
    <source>
        <dbReference type="EMBL" id="AXE32976.1"/>
    </source>
</evidence>
<dbReference type="Proteomes" id="UP001462502">
    <property type="component" value="Unassembled WGS sequence"/>
</dbReference>
<organism evidence="2 4">
    <name type="scientific">Chromobacterium phragmitis</name>
    <dbReference type="NCBI Taxonomy" id="2202141"/>
    <lineage>
        <taxon>Bacteria</taxon>
        <taxon>Pseudomonadati</taxon>
        <taxon>Pseudomonadota</taxon>
        <taxon>Betaproteobacteria</taxon>
        <taxon>Neisseriales</taxon>
        <taxon>Chromobacteriaceae</taxon>
        <taxon>Chromobacterium</taxon>
    </lineage>
</organism>
<accession>A0A344UCH8</accession>
<dbReference type="RefSeq" id="WP_114062635.1">
    <property type="nucleotide sequence ID" value="NZ_CP029495.1"/>
</dbReference>
<reference evidence="2 4" key="1">
    <citation type="submission" date="2018-05" db="EMBL/GenBank/DDBJ databases">
        <title>Genome sequencing, assembly and analysis of the novel insecticidal bacterium, Chromobacterium phragmitis.</title>
        <authorList>
            <person name="Sparks M.E."/>
            <person name="Blackburn M.B."/>
            <person name="Gundersen-Rindal D.E."/>
        </authorList>
    </citation>
    <scope>NUCLEOTIDE SEQUENCE [LARGE SCALE GENOMIC DNA]</scope>
    <source>
        <strain evidence="2">IIBBL 274-1</strain>
    </source>
</reference>
<evidence type="ECO:0000313" key="5">
    <source>
        <dbReference type="Proteomes" id="UP001462502"/>
    </source>
</evidence>
<dbReference type="KEGG" id="chrb:DK843_00795"/>
<keyword evidence="1" id="KW-0472">Membrane</keyword>
<dbReference type="AlphaFoldDB" id="A0A344UCH8"/>
<dbReference type="EMBL" id="CP029554">
    <property type="protein sequence ID" value="AXE32976.1"/>
    <property type="molecule type" value="Genomic_DNA"/>
</dbReference>
<dbReference type="EMBL" id="JBDXMI010000001">
    <property type="protein sequence ID" value="MEO9383415.1"/>
    <property type="molecule type" value="Genomic_DNA"/>
</dbReference>
<keyword evidence="1" id="KW-1133">Transmembrane helix</keyword>
<proteinExistence type="predicted"/>
<feature type="transmembrane region" description="Helical" evidence="1">
    <location>
        <begin position="38"/>
        <end position="57"/>
    </location>
</feature>
<dbReference type="OrthoDB" id="8596406at2"/>
<evidence type="ECO:0000313" key="4">
    <source>
        <dbReference type="Proteomes" id="UP000252038"/>
    </source>
</evidence>
<protein>
    <submittedName>
        <fullName evidence="2">Uncharacterized protein</fullName>
    </submittedName>
</protein>
<name>A0A344UCH8_9NEIS</name>
<keyword evidence="5" id="KW-1185">Reference proteome</keyword>
<evidence type="ECO:0000313" key="3">
    <source>
        <dbReference type="EMBL" id="MEO9383415.1"/>
    </source>
</evidence>
<feature type="transmembrane region" description="Helical" evidence="1">
    <location>
        <begin position="77"/>
        <end position="94"/>
    </location>
</feature>
<keyword evidence="1" id="KW-0812">Transmembrane</keyword>
<evidence type="ECO:0000256" key="1">
    <source>
        <dbReference type="SAM" id="Phobius"/>
    </source>
</evidence>